<sequence length="143" mass="15733">MLRVHAISPTKGRVMAATSMLGGVGAAAVAIAVFWWAVQRLRRWRTAVRLRRIQAYHASLRAEVRMSYERIYTRCAAQPAWSSQKLADMEWAFAQIDHVLEKRRLDDLAEVGRTVPPVAPPVVPVALGFTGVVALLSAALIGS</sequence>
<evidence type="ECO:0000256" key="1">
    <source>
        <dbReference type="SAM" id="Phobius"/>
    </source>
</evidence>
<name>A0A917H315_9MICC</name>
<keyword evidence="3" id="KW-1185">Reference proteome</keyword>
<accession>A0A917H315</accession>
<dbReference type="AlphaFoldDB" id="A0A917H315"/>
<feature type="transmembrane region" description="Helical" evidence="1">
    <location>
        <begin position="122"/>
        <end position="141"/>
    </location>
</feature>
<organism evidence="2 3">
    <name type="scientific">Kocuria dechangensis</name>
    <dbReference type="NCBI Taxonomy" id="1176249"/>
    <lineage>
        <taxon>Bacteria</taxon>
        <taxon>Bacillati</taxon>
        <taxon>Actinomycetota</taxon>
        <taxon>Actinomycetes</taxon>
        <taxon>Micrococcales</taxon>
        <taxon>Micrococcaceae</taxon>
        <taxon>Kocuria</taxon>
    </lineage>
</organism>
<reference evidence="2" key="2">
    <citation type="submission" date="2020-09" db="EMBL/GenBank/DDBJ databases">
        <authorList>
            <person name="Sun Q."/>
            <person name="Zhou Y."/>
        </authorList>
    </citation>
    <scope>NUCLEOTIDE SEQUENCE</scope>
    <source>
        <strain evidence="2">CGMCC 1.12187</strain>
    </source>
</reference>
<proteinExistence type="predicted"/>
<keyword evidence="1" id="KW-0472">Membrane</keyword>
<gene>
    <name evidence="2" type="ORF">GCM10011374_32250</name>
</gene>
<evidence type="ECO:0000313" key="3">
    <source>
        <dbReference type="Proteomes" id="UP000638848"/>
    </source>
</evidence>
<protein>
    <submittedName>
        <fullName evidence="2">Uncharacterized protein</fullName>
    </submittedName>
</protein>
<dbReference type="Proteomes" id="UP000638848">
    <property type="component" value="Unassembled WGS sequence"/>
</dbReference>
<evidence type="ECO:0000313" key="2">
    <source>
        <dbReference type="EMBL" id="GGG65859.1"/>
    </source>
</evidence>
<keyword evidence="1" id="KW-0812">Transmembrane</keyword>
<reference evidence="2" key="1">
    <citation type="journal article" date="2014" name="Int. J. Syst. Evol. Microbiol.">
        <title>Complete genome sequence of Corynebacterium casei LMG S-19264T (=DSM 44701T), isolated from a smear-ripened cheese.</title>
        <authorList>
            <consortium name="US DOE Joint Genome Institute (JGI-PGF)"/>
            <person name="Walter F."/>
            <person name="Albersmeier A."/>
            <person name="Kalinowski J."/>
            <person name="Ruckert C."/>
        </authorList>
    </citation>
    <scope>NUCLEOTIDE SEQUENCE</scope>
    <source>
        <strain evidence="2">CGMCC 1.12187</strain>
    </source>
</reference>
<keyword evidence="1" id="KW-1133">Transmembrane helix</keyword>
<feature type="transmembrane region" description="Helical" evidence="1">
    <location>
        <begin position="12"/>
        <end position="38"/>
    </location>
</feature>
<dbReference type="EMBL" id="BMEQ01000022">
    <property type="protein sequence ID" value="GGG65859.1"/>
    <property type="molecule type" value="Genomic_DNA"/>
</dbReference>
<comment type="caution">
    <text evidence="2">The sequence shown here is derived from an EMBL/GenBank/DDBJ whole genome shotgun (WGS) entry which is preliminary data.</text>
</comment>